<evidence type="ECO:0000256" key="1">
    <source>
        <dbReference type="SAM" id="MobiDB-lite"/>
    </source>
</evidence>
<organism evidence="2">
    <name type="scientific">Lotharella oceanica</name>
    <dbReference type="NCBI Taxonomy" id="641309"/>
    <lineage>
        <taxon>Eukaryota</taxon>
        <taxon>Sar</taxon>
        <taxon>Rhizaria</taxon>
        <taxon>Cercozoa</taxon>
        <taxon>Chlorarachniophyceae</taxon>
        <taxon>Lotharella</taxon>
    </lineage>
</organism>
<feature type="compositionally biased region" description="Polar residues" evidence="1">
    <location>
        <begin position="215"/>
        <end position="226"/>
    </location>
</feature>
<feature type="compositionally biased region" description="Basic and acidic residues" evidence="1">
    <location>
        <begin position="300"/>
        <end position="310"/>
    </location>
</feature>
<dbReference type="AlphaFoldDB" id="A0A7S2THR3"/>
<feature type="compositionally biased region" description="Basic and acidic residues" evidence="1">
    <location>
        <begin position="196"/>
        <end position="212"/>
    </location>
</feature>
<protein>
    <submittedName>
        <fullName evidence="2">Uncharacterized protein</fullName>
    </submittedName>
</protein>
<feature type="compositionally biased region" description="Polar residues" evidence="1">
    <location>
        <begin position="311"/>
        <end position="321"/>
    </location>
</feature>
<reference evidence="2" key="1">
    <citation type="submission" date="2021-01" db="EMBL/GenBank/DDBJ databases">
        <authorList>
            <person name="Corre E."/>
            <person name="Pelletier E."/>
            <person name="Niang G."/>
            <person name="Scheremetjew M."/>
            <person name="Finn R."/>
            <person name="Kale V."/>
            <person name="Holt S."/>
            <person name="Cochrane G."/>
            <person name="Meng A."/>
            <person name="Brown T."/>
            <person name="Cohen L."/>
        </authorList>
    </citation>
    <scope>NUCLEOTIDE SEQUENCE</scope>
    <source>
        <strain evidence="2">CCMP622</strain>
    </source>
</reference>
<dbReference type="EMBL" id="HBHP01005299">
    <property type="protein sequence ID" value="CAD9750587.1"/>
    <property type="molecule type" value="Transcribed_RNA"/>
</dbReference>
<feature type="region of interest" description="Disordered" evidence="1">
    <location>
        <begin position="168"/>
        <end position="283"/>
    </location>
</feature>
<proteinExistence type="predicted"/>
<gene>
    <name evidence="2" type="ORF">LSP00402_LOCUS3282</name>
</gene>
<sequence length="423" mass="47392">MLRLRRRKSTSDACNVIFIDDEGKEFRFKAKKDCLRVSKNGTKQGSVYGVHLDISGNVLNDGFNQIPIANCKEAILPQLALLCRETGVTGLEEYVPATCTTVVGTMWEVNTKNGVFVRDFCSINDDIKDSLEHEDRVVEIESKMIGDELWVRHDLGWSMARTASGNQLMSPVAPTERVPRPEFGTTHRAMSMPNLRVEEKKTEHRDTDEWKSIPRVQNDNLSQRTSGDALPRERSGSSKKVTKKNKQPKSKSRPGSLRERRKANKKGEPMTQSSKDVASFDLNSVWPQEDDNDLWWVSKKSSEDSKHTVDSCDTSHGTMKNVSQPSLESIQFGMQNLTSRVPVGADPKTGDIFGTLARRRSAPDLHTPISQNDKFAASANGNTTLQQRHPKAPEWAEDVIVNPFEQLEKLGAGQIQRTPFDAD</sequence>
<name>A0A7S2THR3_9EUKA</name>
<feature type="compositionally biased region" description="Basic residues" evidence="1">
    <location>
        <begin position="240"/>
        <end position="252"/>
    </location>
</feature>
<feature type="compositionally biased region" description="Polar residues" evidence="1">
    <location>
        <begin position="270"/>
        <end position="283"/>
    </location>
</feature>
<evidence type="ECO:0000313" key="2">
    <source>
        <dbReference type="EMBL" id="CAD9750587.1"/>
    </source>
</evidence>
<feature type="region of interest" description="Disordered" evidence="1">
    <location>
        <begin position="300"/>
        <end position="321"/>
    </location>
</feature>
<accession>A0A7S2THR3</accession>